<keyword evidence="2" id="KW-1185">Reference proteome</keyword>
<feature type="non-terminal residue" evidence="1">
    <location>
        <position position="1"/>
    </location>
</feature>
<comment type="caution">
    <text evidence="1">The sequence shown here is derived from an EMBL/GenBank/DDBJ whole genome shotgun (WGS) entry which is preliminary data.</text>
</comment>
<reference evidence="2" key="1">
    <citation type="journal article" date="2019" name="Int. J. Syst. Evol. Microbiol.">
        <title>The Global Catalogue of Microorganisms (GCM) 10K type strain sequencing project: providing services to taxonomists for standard genome sequencing and annotation.</title>
        <authorList>
            <consortium name="The Broad Institute Genomics Platform"/>
            <consortium name="The Broad Institute Genome Sequencing Center for Infectious Disease"/>
            <person name="Wu L."/>
            <person name="Ma J."/>
        </authorList>
    </citation>
    <scope>NUCLEOTIDE SEQUENCE [LARGE SCALE GENOMIC DNA]</scope>
    <source>
        <strain evidence="2">TISTR 1906</strain>
    </source>
</reference>
<sequence>ETGAATVADLWDWMETGYTYSQMFRLLQEDGVELTQEAEAAVAAQLNTYEPVCKRLREWRKVQLTKPELEIARLATQVFDGLLDLDRNGIAQAAAEWSMRQMAQIRGALA</sequence>
<name>A0ABW5UT00_9BURK</name>
<accession>A0ABW5UT00</accession>
<evidence type="ECO:0000313" key="1">
    <source>
        <dbReference type="EMBL" id="MFD2756752.1"/>
    </source>
</evidence>
<proteinExistence type="predicted"/>
<organism evidence="1 2">
    <name type="scientific">Comamonas terrae</name>
    <dbReference type="NCBI Taxonomy" id="673548"/>
    <lineage>
        <taxon>Bacteria</taxon>
        <taxon>Pseudomonadati</taxon>
        <taxon>Pseudomonadota</taxon>
        <taxon>Betaproteobacteria</taxon>
        <taxon>Burkholderiales</taxon>
        <taxon>Comamonadaceae</taxon>
        <taxon>Comamonas</taxon>
    </lineage>
</organism>
<dbReference type="RefSeq" id="WP_377776125.1">
    <property type="nucleotide sequence ID" value="NZ_JBHUMV010000027.1"/>
</dbReference>
<gene>
    <name evidence="1" type="ORF">ACFSW6_22030</name>
</gene>
<dbReference type="EMBL" id="JBHUMV010000027">
    <property type="protein sequence ID" value="MFD2756752.1"/>
    <property type="molecule type" value="Genomic_DNA"/>
</dbReference>
<dbReference type="Proteomes" id="UP001597463">
    <property type="component" value="Unassembled WGS sequence"/>
</dbReference>
<protein>
    <submittedName>
        <fullName evidence="1">Uncharacterized protein</fullName>
    </submittedName>
</protein>
<evidence type="ECO:0000313" key="2">
    <source>
        <dbReference type="Proteomes" id="UP001597463"/>
    </source>
</evidence>